<name>A0ABY8R5G1_PARBF</name>
<feature type="transmembrane region" description="Helical" evidence="1">
    <location>
        <begin position="17"/>
        <end position="39"/>
    </location>
</feature>
<reference evidence="2 3" key="1">
    <citation type="submission" date="2023-04" db="EMBL/GenBank/DDBJ databases">
        <title>Bacteria Genome Submission.</title>
        <authorList>
            <person name="Isaac P."/>
        </authorList>
    </citation>
    <scope>NUCLEOTIDE SEQUENCE [LARGE SCALE GENOMIC DNA]</scope>
    <source>
        <strain evidence="2 3">SampleS7P1</strain>
    </source>
</reference>
<dbReference type="Proteomes" id="UP001239169">
    <property type="component" value="Chromosome"/>
</dbReference>
<sequence length="59" mass="6927">MNSLSHCTVNPMGSIENFIICTVWYSFIVGCVIVAWNIYETITSNKYNKYLKQYQKLKK</sequence>
<keyword evidence="1" id="KW-0472">Membrane</keyword>
<protein>
    <submittedName>
        <fullName evidence="2">Uncharacterized protein</fullName>
    </submittedName>
</protein>
<dbReference type="EMBL" id="CP124685">
    <property type="protein sequence ID" value="WGX76528.1"/>
    <property type="molecule type" value="Genomic_DNA"/>
</dbReference>
<evidence type="ECO:0000313" key="2">
    <source>
        <dbReference type="EMBL" id="WGX76528.1"/>
    </source>
</evidence>
<proteinExistence type="predicted"/>
<gene>
    <name evidence="2" type="ORF">QJS64_05070</name>
</gene>
<accession>A0ABY8R5G1</accession>
<evidence type="ECO:0000256" key="1">
    <source>
        <dbReference type="SAM" id="Phobius"/>
    </source>
</evidence>
<evidence type="ECO:0000313" key="3">
    <source>
        <dbReference type="Proteomes" id="UP001239169"/>
    </source>
</evidence>
<keyword evidence="1" id="KW-1133">Transmembrane helix</keyword>
<keyword evidence="3" id="KW-1185">Reference proteome</keyword>
<organism evidence="2 3">
    <name type="scientific">Paraclostridium bifermentans</name>
    <name type="common">Clostridium bifermentans</name>
    <dbReference type="NCBI Taxonomy" id="1490"/>
    <lineage>
        <taxon>Bacteria</taxon>
        <taxon>Bacillati</taxon>
        <taxon>Bacillota</taxon>
        <taxon>Clostridia</taxon>
        <taxon>Peptostreptococcales</taxon>
        <taxon>Peptostreptococcaceae</taxon>
        <taxon>Paraclostridium</taxon>
    </lineage>
</organism>
<keyword evidence="1" id="KW-0812">Transmembrane</keyword>